<comment type="subcellular location">
    <subcellularLocation>
        <location evidence="1">Nucleus</location>
        <location evidence="1">Nuclear pore complex</location>
    </subcellularLocation>
</comment>
<keyword evidence="2" id="KW-0509">mRNA transport</keyword>
<dbReference type="Pfam" id="PF08487">
    <property type="entry name" value="VIT"/>
    <property type="match status" value="1"/>
</dbReference>
<feature type="compositionally biased region" description="Polar residues" evidence="3">
    <location>
        <begin position="770"/>
        <end position="784"/>
    </location>
</feature>
<accession>A0A9W9NG46</accession>
<keyword evidence="7" id="KW-1185">Reference proteome</keyword>
<dbReference type="PANTHER" id="PTHR45737:SF6">
    <property type="entry name" value="VON WILLEBRAND FACTOR A DOMAIN-CONTAINING PROTEIN 5A"/>
    <property type="match status" value="1"/>
</dbReference>
<keyword evidence="2" id="KW-0906">Nuclear pore complex</keyword>
<dbReference type="AlphaFoldDB" id="A0A9W9NG46"/>
<evidence type="ECO:0000256" key="3">
    <source>
        <dbReference type="SAM" id="MobiDB-lite"/>
    </source>
</evidence>
<dbReference type="SMART" id="SM00609">
    <property type="entry name" value="VIT"/>
    <property type="match status" value="1"/>
</dbReference>
<evidence type="ECO:0000256" key="2">
    <source>
        <dbReference type="ARBA" id="ARBA00023132"/>
    </source>
</evidence>
<dbReference type="PROSITE" id="PS51468">
    <property type="entry name" value="VIT"/>
    <property type="match status" value="1"/>
</dbReference>
<dbReference type="InterPro" id="IPR013694">
    <property type="entry name" value="VIT"/>
</dbReference>
<protein>
    <recommendedName>
        <fullName evidence="8">VIT domain-containing protein</fullName>
    </recommendedName>
</protein>
<evidence type="ECO:0000259" key="4">
    <source>
        <dbReference type="PROSITE" id="PS50234"/>
    </source>
</evidence>
<dbReference type="RefSeq" id="XP_058313824.1">
    <property type="nucleotide sequence ID" value="XM_058448413.1"/>
</dbReference>
<reference evidence="6" key="1">
    <citation type="submission" date="2022-12" db="EMBL/GenBank/DDBJ databases">
        <authorList>
            <person name="Petersen C."/>
        </authorList>
    </citation>
    <scope>NUCLEOTIDE SEQUENCE</scope>
    <source>
        <strain evidence="6">IBT 15544</strain>
    </source>
</reference>
<organism evidence="6 7">
    <name type="scientific">Penicillium cinerascens</name>
    <dbReference type="NCBI Taxonomy" id="70096"/>
    <lineage>
        <taxon>Eukaryota</taxon>
        <taxon>Fungi</taxon>
        <taxon>Dikarya</taxon>
        <taxon>Ascomycota</taxon>
        <taxon>Pezizomycotina</taxon>
        <taxon>Eurotiomycetes</taxon>
        <taxon>Eurotiomycetidae</taxon>
        <taxon>Eurotiales</taxon>
        <taxon>Aspergillaceae</taxon>
        <taxon>Penicillium</taxon>
    </lineage>
</organism>
<dbReference type="InterPro" id="IPR036465">
    <property type="entry name" value="vWFA_dom_sf"/>
</dbReference>
<dbReference type="PROSITE" id="PS50234">
    <property type="entry name" value="VWFA"/>
    <property type="match status" value="1"/>
</dbReference>
<name>A0A9W9NG46_9EURO</name>
<dbReference type="Pfam" id="PF13634">
    <property type="entry name" value="Nucleoporin_FG"/>
    <property type="match status" value="2"/>
</dbReference>
<dbReference type="PANTHER" id="PTHR45737">
    <property type="entry name" value="VON WILLEBRAND FACTOR A DOMAIN-CONTAINING PROTEIN 5A"/>
    <property type="match status" value="1"/>
</dbReference>
<keyword evidence="2" id="KW-0811">Translocation</keyword>
<dbReference type="InterPro" id="IPR002035">
    <property type="entry name" value="VWF_A"/>
</dbReference>
<dbReference type="EMBL" id="JAPQKR010000004">
    <property type="protein sequence ID" value="KAJ5219251.1"/>
    <property type="molecule type" value="Genomic_DNA"/>
</dbReference>
<dbReference type="GO" id="GO:0005643">
    <property type="term" value="C:nuclear pore"/>
    <property type="evidence" value="ECO:0007669"/>
    <property type="project" value="UniProtKB-SubCell"/>
</dbReference>
<dbReference type="Gene3D" id="3.40.50.410">
    <property type="entry name" value="von Willebrand factor, type A domain"/>
    <property type="match status" value="1"/>
</dbReference>
<keyword evidence="2" id="KW-0813">Transport</keyword>
<evidence type="ECO:0000259" key="5">
    <source>
        <dbReference type="PROSITE" id="PS51468"/>
    </source>
</evidence>
<evidence type="ECO:0000313" key="7">
    <source>
        <dbReference type="Proteomes" id="UP001150904"/>
    </source>
</evidence>
<dbReference type="SMART" id="SM00327">
    <property type="entry name" value="VWA"/>
    <property type="match status" value="1"/>
</dbReference>
<proteinExistence type="predicted"/>
<feature type="domain" description="VIT" evidence="5">
    <location>
        <begin position="4"/>
        <end position="135"/>
    </location>
</feature>
<feature type="domain" description="VWFA" evidence="4">
    <location>
        <begin position="292"/>
        <end position="468"/>
    </location>
</feature>
<sequence length="1059" mass="113542">MSGLFGCCVFVNHEWQHLPQVALKAHATILSSASQTTLTQTFTNPLGYALSEVNYIFPLYDGVSVVGFQCRVGNRLLYSKVKSKEQANADYEEATRNNETAALMEHTAEENDVFMIRIGNVQAKEIITVDTTFIGELKQDAQTDGIRYTLPNAIAPRYASASGIFHGDHLFSPFSSSFPAKFQGISITVDVQMGKNSIIRELQSPSHSIKTFLGRTSSTQDSSSFEPSQASAALHLTKDNQPLLERDFVLLVKADGLDNPGALLESHPTIPGQRALMATLVPKFNLPPAQPEIVFVIDRSSSMGDKTTTLQSALRIFLKSLPLGICFNICSFGTWHSFLWSTSKVYDQSSLQQALLYIDHIHADMGGTNMQPAVEAVVNNRLKNKDLEVLLLTDGAIYNQQSLFSFVRDAAADNTARFFSLGFGDAASHSLVEGIARSGNGVSQSVLRHEELDRKVVRMLKGALTPHIYDYKLQVEYDTMVDGDFEVVENVDYPMQGSETDIEDQAAVIQTPQKPISLFDENYKESNAELGATRTVDDKNLPKLTAPKVLQAPYKIPSLYPFIRSTVYLLLDPKSTHRIPQSLTFTATSKQGPLQLRIPISDLGKGETIHQLASRKAMIELEELHGWLEKTKDSNGNPFTQLHSDTKQRLATRECQALGIRYQVTGKHCSFVALEEDSSASGKDQEKGQPGENKAQTISRGSASPVASRFMSASGKGGVNVLYSSAPTQQMYSGPIGGSMMGRAPPATSSAGLFGNRTQPASSLFGGSRGSTPNSQSGLFGGQPSPSSGLFACSAVADGPSSGSLFGSVPTGGFGAPTPQRGPLFGSAQNVQFPVRPACLGQSATSSFPGSVSTGGFGASAAQQGTLFGSTQNNPSPARTACFGQSTTGFSHGSVSTGGFGAPAPQRGPLFGSAQNVQFPVKPAFFGQSATVSPLAQTAPPPSSGQSEVHSLVALQSFSGNWELNQELCTLLGCDLNKVYNSFLELTQTTNISTNLTNALATIMAMGFLANKHADSRSVWELVFGKAEAWLNDTVPGLGIAGAMIDAKKAQIMSLEFLK</sequence>
<reference evidence="6" key="2">
    <citation type="journal article" date="2023" name="IMA Fungus">
        <title>Comparative genomic study of the Penicillium genus elucidates a diverse pangenome and 15 lateral gene transfer events.</title>
        <authorList>
            <person name="Petersen C."/>
            <person name="Sorensen T."/>
            <person name="Nielsen M.R."/>
            <person name="Sondergaard T.E."/>
            <person name="Sorensen J.L."/>
            <person name="Fitzpatrick D.A."/>
            <person name="Frisvad J.C."/>
            <person name="Nielsen K.L."/>
        </authorList>
    </citation>
    <scope>NUCLEOTIDE SEQUENCE</scope>
    <source>
        <strain evidence="6">IBT 15544</strain>
    </source>
</reference>
<keyword evidence="2" id="KW-0539">Nucleus</keyword>
<feature type="region of interest" description="Disordered" evidence="3">
    <location>
        <begin position="764"/>
        <end position="784"/>
    </location>
</feature>
<dbReference type="OrthoDB" id="1729737at2759"/>
<dbReference type="InterPro" id="IPR025574">
    <property type="entry name" value="Nucleoporin_FG_rpt"/>
</dbReference>
<feature type="region of interest" description="Disordered" evidence="3">
    <location>
        <begin position="677"/>
        <end position="710"/>
    </location>
</feature>
<evidence type="ECO:0000313" key="6">
    <source>
        <dbReference type="EMBL" id="KAJ5219251.1"/>
    </source>
</evidence>
<dbReference type="Proteomes" id="UP001150904">
    <property type="component" value="Unassembled WGS sequence"/>
</dbReference>
<evidence type="ECO:0000256" key="1">
    <source>
        <dbReference type="ARBA" id="ARBA00004567"/>
    </source>
</evidence>
<dbReference type="GeneID" id="83175713"/>
<evidence type="ECO:0008006" key="8">
    <source>
        <dbReference type="Google" id="ProtNLM"/>
    </source>
</evidence>
<dbReference type="SUPFAM" id="SSF53300">
    <property type="entry name" value="vWA-like"/>
    <property type="match status" value="1"/>
</dbReference>
<dbReference type="Pfam" id="PF13768">
    <property type="entry name" value="VWA_3"/>
    <property type="match status" value="1"/>
</dbReference>
<gene>
    <name evidence="6" type="ORF">N7498_001350</name>
</gene>
<keyword evidence="2" id="KW-0653">Protein transport</keyword>
<comment type="caution">
    <text evidence="6">The sequence shown here is derived from an EMBL/GenBank/DDBJ whole genome shotgun (WGS) entry which is preliminary data.</text>
</comment>